<protein>
    <recommendedName>
        <fullName evidence="1">GIY-YIG catalytic domain-containing protein</fullName>
    </recommendedName>
</protein>
<feature type="domain" description="GIY-YIG catalytic" evidence="1">
    <location>
        <begin position="33"/>
        <end position="184"/>
    </location>
</feature>
<reference evidence="2 3" key="1">
    <citation type="submission" date="2017-02" db="EMBL/GenBank/DDBJ databases">
        <title>The new phylogeny of genus Mycobacterium.</title>
        <authorList>
            <person name="Tortoli E."/>
            <person name="Trovato A."/>
            <person name="Cirillo D.M."/>
        </authorList>
    </citation>
    <scope>NUCLEOTIDE SEQUENCE [LARGE SCALE GENOMIC DNA]</scope>
    <source>
        <strain evidence="2 3">FI-09383</strain>
    </source>
</reference>
<dbReference type="EMBL" id="MVHP01000002">
    <property type="protein sequence ID" value="ORA68823.1"/>
    <property type="molecule type" value="Genomic_DNA"/>
</dbReference>
<dbReference type="AlphaFoldDB" id="A0A1X0D8W2"/>
<comment type="caution">
    <text evidence="2">The sequence shown here is derived from an EMBL/GenBank/DDBJ whole genome shotgun (WGS) entry which is preliminary data.</text>
</comment>
<dbReference type="Proteomes" id="UP000192772">
    <property type="component" value="Unassembled WGS sequence"/>
</dbReference>
<dbReference type="Pfam" id="PF20815">
    <property type="entry name" value="GIY_YIG_2"/>
    <property type="match status" value="1"/>
</dbReference>
<sequence>MNTSTPVDQYLLATPYSRDAVLTRPCPIPAAPGVYGWWFRRLPTSVDASNCQHRGGLTLLYAGISPTQPPANGKSPSKQNIRTRITYHYRGNAEGSTLRKTLGCLLAEELGIELRRVGSGKRRTFGQGEAALSQWMAENAFVSWLAISEPWLLERTLFQKLDLPLNLQGNAHNPFHASLTAIRTAAEAKARALPILRP</sequence>
<organism evidence="2 3">
    <name type="scientific">Mycolicibacterium elephantis</name>
    <dbReference type="NCBI Taxonomy" id="81858"/>
    <lineage>
        <taxon>Bacteria</taxon>
        <taxon>Bacillati</taxon>
        <taxon>Actinomycetota</taxon>
        <taxon>Actinomycetes</taxon>
        <taxon>Mycobacteriales</taxon>
        <taxon>Mycobacteriaceae</taxon>
        <taxon>Mycolicibacterium</taxon>
    </lineage>
</organism>
<dbReference type="InterPro" id="IPR049311">
    <property type="entry name" value="GIY_YIG_cat"/>
</dbReference>
<proteinExistence type="predicted"/>
<evidence type="ECO:0000259" key="1">
    <source>
        <dbReference type="Pfam" id="PF20815"/>
    </source>
</evidence>
<evidence type="ECO:0000313" key="3">
    <source>
        <dbReference type="Proteomes" id="UP000192772"/>
    </source>
</evidence>
<dbReference type="RefSeq" id="WP_083042394.1">
    <property type="nucleotide sequence ID" value="NZ_MVHP01000002.1"/>
</dbReference>
<name>A0A1X0D8W2_9MYCO</name>
<dbReference type="OrthoDB" id="7593365at2"/>
<evidence type="ECO:0000313" key="2">
    <source>
        <dbReference type="EMBL" id="ORA68823.1"/>
    </source>
</evidence>
<accession>A0A1X0D8W2</accession>
<dbReference type="STRING" id="81858.BST23_03150"/>
<gene>
    <name evidence="2" type="ORF">BST23_03150</name>
</gene>